<sequence>MKTPSGMGKLLAKDRKDRIIERYLKEKFKANYNPLWLNTPDNYTQLATAIDFFYDLDDENLAVTAIGSDNPETRETHQLQYLKLVGLLDKFVAFSADTPPVATTFNEKDATLAGIFIKQSVAGRSLRDLHAQATNLGVAEKLLNGQLGQSEWLSEVDLERLLIKLGVKDRVHITRLNADDIGMILHFEREKHGANPAPYSIPLMINCGNNESLGGQGSHWTEVLIRVDPTAGTVNVDYHDSMPADPGAQAILTNAIHYNTTSIVDGHVKNYTAFPAVVHPNLVVRVNSDNSQVDNWSCGYRALHKLLTYAQFPTPVVTPAWTAFTTALYQSGALRDAIYRLLLDGLQINQDFFAAMQLDKSAFKTLEKGKNYGIDEDFAEQYIKFLATSKSTASSISSEQFTKEYKAIIADLTTRKFDPEPKKIVAQLQENLNKIAKSTSSSDAKIFALLEAFGAAYHAMADTRGASAQAAQINKFCEEQFGVTVSKGPNYHFKKDGLILRMMTQLGKKSEDVVLPPPKTVTPEATKISISAPIISSPKVELPSKVSASVNSISTKADPTQAKLLARQTLSRVGTMFNPTQFCYGHKPSGVEPGFRAIDLDEAFFEQLQKFSVPPELTGDEADALKILSATLIKIDKELPIDASEDVRLAALSQKQRAFGTFINTLVPTPHDPDRLSPTISWLCEQIKDSIKENKQLSAWLYKLDYAESGAAKERVKANKEALREYVGTHLARIFSDKNQNQKIVWLKGPGGPHALLACGWKNGLRELTDFLHGGGEPDYNGILVEDPKAAVKHGKSLPGLGRNLIFCLAIGDRDGIGKDGQNKGFADGFFYGFDYGKPYEGDGVCGTLQDDFSFTNPGASAPAFLRGSSKIGLARHIMYRNYSIFYDTDLSERMIGVHLMRKMITGENPSEEVIKSYPGLRQELYRIQTNTPTAEELLSRLAVLRSQGKEGGNLQGLIDNLSMQISTGKLRTFDLYFAEIKINLIEAAFNTGMDFKELTDYLKLLDKWSGKAAVSNQQILNVFEQRLSLTKDEITFLDRLEKIVSPTTVMFDSKTFLNQMQIRKPDERVPFQLEKLPNGNYALTTTNKTVREFLKTQLSLNFNITTKGLSCELTPSALALLMVEVGKQYEVKRQTALAEPIFELVTLPKLKVSVQGETLVKLNTLLKGSSPEQTGILEYLWQPDSTLSLRLTAKTEAQARLLQEIFGLSRLPVLNTGEIINITAKQLQACQQTVNKIYQRELDPTAVSTPSSKWETFHATRSSKEETTSEIIRREEELQHLMTTLIDRFAAINTIDKPVLALLSNAIQEMTLPQVKELLSYKDKTLADRGNIRHIINDELDQICIVDEGIELQSIGPKRVDDQTKGFTF</sequence>
<keyword evidence="2" id="KW-1185">Reference proteome</keyword>
<evidence type="ECO:0000313" key="2">
    <source>
        <dbReference type="Proteomes" id="UP000032803"/>
    </source>
</evidence>
<organism evidence="1 2">
    <name type="scientific">Legionella hackeliae</name>
    <dbReference type="NCBI Taxonomy" id="449"/>
    <lineage>
        <taxon>Bacteria</taxon>
        <taxon>Pseudomonadati</taxon>
        <taxon>Pseudomonadota</taxon>
        <taxon>Gammaproteobacteria</taxon>
        <taxon>Legionellales</taxon>
        <taxon>Legionellaceae</taxon>
        <taxon>Legionella</taxon>
    </lineage>
</organism>
<dbReference type="HOGENOM" id="CLU_256708_0_0_6"/>
<protein>
    <submittedName>
        <fullName evidence="1">Uncharacterized protein</fullName>
    </submittedName>
</protein>
<proteinExistence type="predicted"/>
<dbReference type="OrthoDB" id="8645575at2"/>
<reference evidence="2" key="1">
    <citation type="submission" date="2014-09" db="EMBL/GenBank/DDBJ databases">
        <authorList>
            <person name="Gomez-Valero L."/>
        </authorList>
    </citation>
    <scope>NUCLEOTIDE SEQUENCE [LARGE SCALE GENOMIC DNA]</scope>
    <source>
        <strain evidence="2">ATCC35250</strain>
    </source>
</reference>
<dbReference type="RefSeq" id="WP_045107038.1">
    <property type="nucleotide sequence ID" value="NZ_LN681225.1"/>
</dbReference>
<accession>A0A0A8USU2</accession>
<dbReference type="Proteomes" id="UP000032803">
    <property type="component" value="Chromosome I"/>
</dbReference>
<dbReference type="EMBL" id="LN681225">
    <property type="protein sequence ID" value="CEK11940.1"/>
    <property type="molecule type" value="Genomic_DNA"/>
</dbReference>
<name>A0A0A8USU2_LEGHA</name>
<gene>
    <name evidence="1" type="ORF">LHA_2948</name>
</gene>
<dbReference type="KEGG" id="lha:LHA_2948"/>
<evidence type="ECO:0000313" key="1">
    <source>
        <dbReference type="EMBL" id="CEK11940.1"/>
    </source>
</evidence>